<dbReference type="InterPro" id="IPR014729">
    <property type="entry name" value="Rossmann-like_a/b/a_fold"/>
</dbReference>
<dbReference type="Proteomes" id="UP000469505">
    <property type="component" value="Unassembled WGS sequence"/>
</dbReference>
<dbReference type="PANTHER" id="PTHR45765">
    <property type="entry name" value="METHIONINE--TRNA LIGASE"/>
    <property type="match status" value="1"/>
</dbReference>
<evidence type="ECO:0000256" key="2">
    <source>
        <dbReference type="ARBA" id="ARBA00022741"/>
    </source>
</evidence>
<keyword evidence="4" id="KW-0648">Protein biosynthesis</keyword>
<dbReference type="RefSeq" id="WP_162480999.1">
    <property type="nucleotide sequence ID" value="NZ_WNHX01000211.1"/>
</dbReference>
<dbReference type="GO" id="GO:0005524">
    <property type="term" value="F:ATP binding"/>
    <property type="evidence" value="ECO:0007669"/>
    <property type="project" value="UniProtKB-KW"/>
</dbReference>
<evidence type="ECO:0000313" key="8">
    <source>
        <dbReference type="Proteomes" id="UP000469505"/>
    </source>
</evidence>
<dbReference type="InterPro" id="IPR023458">
    <property type="entry name" value="Met-tRNA_ligase_1"/>
</dbReference>
<evidence type="ECO:0000259" key="6">
    <source>
        <dbReference type="Pfam" id="PF09334"/>
    </source>
</evidence>
<dbReference type="SUPFAM" id="SSF52374">
    <property type="entry name" value="Nucleotidylyl transferase"/>
    <property type="match status" value="1"/>
</dbReference>
<gene>
    <name evidence="7" type="ORF">GM543_11130</name>
</gene>
<keyword evidence="3" id="KW-0067">ATP-binding</keyword>
<dbReference type="GO" id="GO:0006431">
    <property type="term" value="P:methionyl-tRNA aminoacylation"/>
    <property type="evidence" value="ECO:0007669"/>
    <property type="project" value="InterPro"/>
</dbReference>
<dbReference type="GO" id="GO:0005829">
    <property type="term" value="C:cytosol"/>
    <property type="evidence" value="ECO:0007669"/>
    <property type="project" value="TreeGrafter"/>
</dbReference>
<keyword evidence="1 7" id="KW-0436">Ligase</keyword>
<accession>A0A6I3U4R6</accession>
<feature type="domain" description="Methionyl/Leucyl tRNA synthetase" evidence="6">
    <location>
        <begin position="3"/>
        <end position="194"/>
    </location>
</feature>
<dbReference type="InterPro" id="IPR033911">
    <property type="entry name" value="MetRS_core"/>
</dbReference>
<feature type="non-terminal residue" evidence="7">
    <location>
        <position position="195"/>
    </location>
</feature>
<keyword evidence="2" id="KW-0547">Nucleotide-binding</keyword>
<dbReference type="PRINTS" id="PR01041">
    <property type="entry name" value="TRNASYNTHMET"/>
</dbReference>
<dbReference type="Gene3D" id="3.40.50.620">
    <property type="entry name" value="HUPs"/>
    <property type="match status" value="1"/>
</dbReference>
<dbReference type="AlphaFoldDB" id="A0A6I3U4R6"/>
<keyword evidence="5" id="KW-0030">Aminoacyl-tRNA synthetase</keyword>
<dbReference type="Pfam" id="PF09334">
    <property type="entry name" value="tRNA-synt_1g"/>
    <property type="match status" value="1"/>
</dbReference>
<evidence type="ECO:0000256" key="4">
    <source>
        <dbReference type="ARBA" id="ARBA00022917"/>
    </source>
</evidence>
<comment type="caution">
    <text evidence="7">The sequence shown here is derived from an EMBL/GenBank/DDBJ whole genome shotgun (WGS) entry which is preliminary data.</text>
</comment>
<name>A0A6I3U4R6_STREE</name>
<reference evidence="7 8" key="1">
    <citation type="submission" date="2019-11" db="EMBL/GenBank/DDBJ databases">
        <title>Growth characteristics of pneumococcus vary with the chemical composition of the capsule and with environmental conditions.</title>
        <authorList>
            <person name="Tothpal A."/>
            <person name="Desobry K."/>
            <person name="Joshi S."/>
            <person name="Wyllie A.L."/>
            <person name="Weinberger D.M."/>
        </authorList>
    </citation>
    <scope>NUCLEOTIDE SEQUENCE [LARGE SCALE GENOMIC DNA]</scope>
    <source>
        <strain evidence="8">pnumococcus35B</strain>
    </source>
</reference>
<organism evidence="7 8">
    <name type="scientific">Streptococcus pneumoniae</name>
    <dbReference type="NCBI Taxonomy" id="1313"/>
    <lineage>
        <taxon>Bacteria</taxon>
        <taxon>Bacillati</taxon>
        <taxon>Bacillota</taxon>
        <taxon>Bacilli</taxon>
        <taxon>Lactobacillales</taxon>
        <taxon>Streptococcaceae</taxon>
        <taxon>Streptococcus</taxon>
    </lineage>
</organism>
<dbReference type="PANTHER" id="PTHR45765:SF1">
    <property type="entry name" value="METHIONINE--TRNA LIGASE, CYTOPLASMIC"/>
    <property type="match status" value="1"/>
</dbReference>
<evidence type="ECO:0000256" key="1">
    <source>
        <dbReference type="ARBA" id="ARBA00022598"/>
    </source>
</evidence>
<feature type="non-terminal residue" evidence="7">
    <location>
        <position position="1"/>
    </location>
</feature>
<dbReference type="GO" id="GO:0004825">
    <property type="term" value="F:methionine-tRNA ligase activity"/>
    <property type="evidence" value="ECO:0007669"/>
    <property type="project" value="InterPro"/>
</dbReference>
<evidence type="ECO:0000256" key="3">
    <source>
        <dbReference type="ARBA" id="ARBA00022840"/>
    </source>
</evidence>
<dbReference type="EMBL" id="WNHX01000211">
    <property type="protein sequence ID" value="MTV88023.1"/>
    <property type="molecule type" value="Genomic_DNA"/>
</dbReference>
<proteinExistence type="predicted"/>
<evidence type="ECO:0000313" key="7">
    <source>
        <dbReference type="EMBL" id="MTV88023.1"/>
    </source>
</evidence>
<sequence length="195" mass="23039">VFSEFQNLLETYLNDAEETVRWRKNAINLTKRYLREGLPDRAVTRDLPNGIPVPIDGFRDKKIYVWFEAVAGYYTASVDWAQKLQNNITDFWNNRTKSYYVHGKDNIPFHTIIWPAILSGLEIEPLPEYIISSEYLTLENKKISTSNNWAIWLNDIIKKYDADSIRYFLTINAPEMKDANFSWREFIYSHNSELL</sequence>
<evidence type="ECO:0000256" key="5">
    <source>
        <dbReference type="ARBA" id="ARBA00023146"/>
    </source>
</evidence>
<dbReference type="InterPro" id="IPR015413">
    <property type="entry name" value="Methionyl/Leucyl_tRNA_Synth"/>
</dbReference>
<protein>
    <submittedName>
        <fullName evidence="7">Class I tRNA ligase family protein</fullName>
    </submittedName>
</protein>